<accession>A0AB39KWF7</accession>
<dbReference type="PANTHER" id="PTHR37421:SF1">
    <property type="entry name" value="UPF0260 PROTEIN YCGN"/>
    <property type="match status" value="1"/>
</dbReference>
<dbReference type="PIRSF" id="PIRSF006173">
    <property type="entry name" value="UCP006173"/>
    <property type="match status" value="1"/>
</dbReference>
<dbReference type="NCBIfam" id="NF003507">
    <property type="entry name" value="PRK05170.2-5"/>
    <property type="match status" value="1"/>
</dbReference>
<reference evidence="2" key="1">
    <citation type="submission" date="2024-06" db="EMBL/GenBank/DDBJ databases">
        <title>Caulobacter inopinatus, sp. nov.</title>
        <authorList>
            <person name="Donachie S.P."/>
        </authorList>
    </citation>
    <scope>NUCLEOTIDE SEQUENCE</scope>
    <source>
        <strain evidence="2">73W</strain>
    </source>
</reference>
<dbReference type="RefSeq" id="WP_369060847.1">
    <property type="nucleotide sequence ID" value="NZ_CP158375.1"/>
</dbReference>
<gene>
    <name evidence="2" type="ORF">ABOZ73_03775</name>
</gene>
<evidence type="ECO:0000256" key="1">
    <source>
        <dbReference type="HAMAP-Rule" id="MF_00676"/>
    </source>
</evidence>
<proteinExistence type="inferred from homology"/>
<dbReference type="AlphaFoldDB" id="A0AB39KWF7"/>
<comment type="similarity">
    <text evidence="1">Belongs to the UPF0260 family.</text>
</comment>
<dbReference type="InterPro" id="IPR005358">
    <property type="entry name" value="Puta_zinc/iron-chelating_dom"/>
</dbReference>
<dbReference type="EMBL" id="CP158375">
    <property type="protein sequence ID" value="XDO97551.1"/>
    <property type="molecule type" value="Genomic_DNA"/>
</dbReference>
<dbReference type="HAMAP" id="MF_00676">
    <property type="entry name" value="UPF0260"/>
    <property type="match status" value="1"/>
</dbReference>
<dbReference type="Pfam" id="PF03692">
    <property type="entry name" value="CxxCxxCC"/>
    <property type="match status" value="1"/>
</dbReference>
<sequence>MSPKPSTRPFWEYKRLEQMTVPEWESLCDGCGLCCLVRFEDEETEEVIPTRVHCKLFDSEKCSCKDYPNRKDYVPDCIKLTPYNIEDLQWMPPSCAYRRLHEGKNLPAWHPLVTGDPESVHKAGVSVRGQTVTEEALDDPEDALDFAAWDLNRDKGDEAYEG</sequence>
<protein>
    <recommendedName>
        <fullName evidence="1">UPF0260 protein ABOZ73_03775</fullName>
    </recommendedName>
</protein>
<evidence type="ECO:0000313" key="2">
    <source>
        <dbReference type="EMBL" id="XDO97551.1"/>
    </source>
</evidence>
<organism evidence="2">
    <name type="scientific">Caulobacter sp. 73W</name>
    <dbReference type="NCBI Taxonomy" id="3161137"/>
    <lineage>
        <taxon>Bacteria</taxon>
        <taxon>Pseudomonadati</taxon>
        <taxon>Pseudomonadota</taxon>
        <taxon>Alphaproteobacteria</taxon>
        <taxon>Caulobacterales</taxon>
        <taxon>Caulobacteraceae</taxon>
        <taxon>Caulobacter</taxon>
    </lineage>
</organism>
<dbReference type="NCBIfam" id="NF003501">
    <property type="entry name" value="PRK05170.1-5"/>
    <property type="match status" value="1"/>
</dbReference>
<name>A0AB39KWF7_9CAUL</name>
<dbReference type="InterPro" id="IPR008228">
    <property type="entry name" value="UCP006173"/>
</dbReference>
<dbReference type="PANTHER" id="PTHR37421">
    <property type="entry name" value="UPF0260 PROTEIN YCGN"/>
    <property type="match status" value="1"/>
</dbReference>